<comment type="caution">
    <text evidence="2">The sequence shown here is derived from an EMBL/GenBank/DDBJ whole genome shotgun (WGS) entry which is preliminary data.</text>
</comment>
<sequence length="188" mass="20978">MANITKDEAIIRSSGEAARAFTDWYYTQLTDGKPITSAYVNSNAKYLAASHPPADICINGTVVATPEEWDALLEQQRLIPFTGSKGKVKYEVEGFDVHVINKDYRFAAPAEIQAATDAKLMQRTEDARLMMVVTVAGSVVFGGKEKGTPPKQHFSDVFVLVPNWDFVTRPKFKGHKRYLVASHTYRAY</sequence>
<name>A0A8S8ZIB0_SORMA</name>
<dbReference type="Gene3D" id="3.10.450.50">
    <property type="match status" value="1"/>
</dbReference>
<dbReference type="InterPro" id="IPR018222">
    <property type="entry name" value="Nuclear_transport_factor_2_euk"/>
</dbReference>
<dbReference type="InterPro" id="IPR045875">
    <property type="entry name" value="NTF2"/>
</dbReference>
<dbReference type="PANTHER" id="PTHR12612">
    <property type="entry name" value="NUCLEAR TRANSPORT FACTOR 2"/>
    <property type="match status" value="1"/>
</dbReference>
<gene>
    <name evidence="2" type="ORF">SMACR_03093</name>
</gene>
<dbReference type="PROSITE" id="PS50177">
    <property type="entry name" value="NTF2_DOMAIN"/>
    <property type="match status" value="1"/>
</dbReference>
<dbReference type="SUPFAM" id="SSF54427">
    <property type="entry name" value="NTF2-like"/>
    <property type="match status" value="1"/>
</dbReference>
<protein>
    <recommendedName>
        <fullName evidence="1">NTF2 domain-containing protein</fullName>
    </recommendedName>
</protein>
<feature type="domain" description="NTF2" evidence="1">
    <location>
        <begin position="17"/>
        <end position="187"/>
    </location>
</feature>
<organism evidence="2 3">
    <name type="scientific">Sordaria macrospora</name>
    <dbReference type="NCBI Taxonomy" id="5147"/>
    <lineage>
        <taxon>Eukaryota</taxon>
        <taxon>Fungi</taxon>
        <taxon>Dikarya</taxon>
        <taxon>Ascomycota</taxon>
        <taxon>Pezizomycotina</taxon>
        <taxon>Sordariomycetes</taxon>
        <taxon>Sordariomycetidae</taxon>
        <taxon>Sordariales</taxon>
        <taxon>Sordariaceae</taxon>
        <taxon>Sordaria</taxon>
    </lineage>
</organism>
<dbReference type="OMA" id="VPNWDAM"/>
<evidence type="ECO:0000259" key="1">
    <source>
        <dbReference type="PROSITE" id="PS50177"/>
    </source>
</evidence>
<evidence type="ECO:0000313" key="2">
    <source>
        <dbReference type="EMBL" id="KAA8628072.1"/>
    </source>
</evidence>
<evidence type="ECO:0000313" key="3">
    <source>
        <dbReference type="Proteomes" id="UP000433876"/>
    </source>
</evidence>
<dbReference type="EMBL" id="NMPR01000209">
    <property type="protein sequence ID" value="KAA8628072.1"/>
    <property type="molecule type" value="Genomic_DNA"/>
</dbReference>
<accession>A0A8S8ZIB0</accession>
<reference evidence="2 3" key="1">
    <citation type="submission" date="2017-07" db="EMBL/GenBank/DDBJ databases">
        <title>Genome sequence of the Sordaria macrospora wild type strain R19027.</title>
        <authorList>
            <person name="Nowrousian M."/>
            <person name="Teichert I."/>
            <person name="Kueck U."/>
        </authorList>
    </citation>
    <scope>NUCLEOTIDE SEQUENCE [LARGE SCALE GENOMIC DNA]</scope>
    <source>
        <strain evidence="2 3">R19027</strain>
        <tissue evidence="2">Mycelium</tissue>
    </source>
</reference>
<dbReference type="GO" id="GO:0006913">
    <property type="term" value="P:nucleocytoplasmic transport"/>
    <property type="evidence" value="ECO:0007669"/>
    <property type="project" value="InterPro"/>
</dbReference>
<dbReference type="VEuPathDB" id="FungiDB:SMAC_03093"/>
<dbReference type="Proteomes" id="UP000433876">
    <property type="component" value="Unassembled WGS sequence"/>
</dbReference>
<dbReference type="AlphaFoldDB" id="A0A8S8ZIB0"/>
<dbReference type="InterPro" id="IPR032710">
    <property type="entry name" value="NTF2-like_dom_sf"/>
</dbReference>
<proteinExistence type="predicted"/>